<dbReference type="InterPro" id="IPR011518">
    <property type="entry name" value="Transposase_36"/>
</dbReference>
<evidence type="ECO:0000256" key="1">
    <source>
        <dbReference type="SAM" id="MobiDB-lite"/>
    </source>
</evidence>
<evidence type="ECO:0000313" key="2">
    <source>
        <dbReference type="EMBL" id="SBW18854.1"/>
    </source>
</evidence>
<feature type="compositionally biased region" description="Basic and acidic residues" evidence="1">
    <location>
        <begin position="17"/>
        <end position="28"/>
    </location>
</feature>
<name>A0A1C3NUG0_9ACTN</name>
<organism evidence="2 3">
    <name type="scientific">Candidatus Protofrankia californiensis</name>
    <dbReference type="NCBI Taxonomy" id="1839754"/>
    <lineage>
        <taxon>Bacteria</taxon>
        <taxon>Bacillati</taxon>
        <taxon>Actinomycetota</taxon>
        <taxon>Actinomycetes</taxon>
        <taxon>Frankiales</taxon>
        <taxon>Frankiaceae</taxon>
        <taxon>Protofrankia</taxon>
    </lineage>
</organism>
<sequence>MADHLAAMGYSLQAPSKTEEGKNQPDRDAQFRYIAARVAELTLAV</sequence>
<gene>
    <name evidence="2" type="ORF">FDG2_0856</name>
</gene>
<dbReference type="Pfam" id="PF07592">
    <property type="entry name" value="DDE_Tnp_ISAZ013"/>
    <property type="match status" value="1"/>
</dbReference>
<protein>
    <submittedName>
        <fullName evidence="2">Uncharacterized protein</fullName>
    </submittedName>
</protein>
<accession>A0A1C3NUG0</accession>
<proteinExistence type="predicted"/>
<evidence type="ECO:0000313" key="3">
    <source>
        <dbReference type="Proteomes" id="UP000199013"/>
    </source>
</evidence>
<dbReference type="AlphaFoldDB" id="A0A1C3NUG0"/>
<dbReference type="Proteomes" id="UP000199013">
    <property type="component" value="Unassembled WGS sequence"/>
</dbReference>
<reference evidence="3" key="1">
    <citation type="submission" date="2016-02" db="EMBL/GenBank/DDBJ databases">
        <authorList>
            <person name="Wibberg D."/>
        </authorList>
    </citation>
    <scope>NUCLEOTIDE SEQUENCE [LARGE SCALE GENOMIC DNA]</scope>
</reference>
<feature type="region of interest" description="Disordered" evidence="1">
    <location>
        <begin position="1"/>
        <end position="28"/>
    </location>
</feature>
<dbReference type="EMBL" id="FLUV01000340">
    <property type="protein sequence ID" value="SBW18854.1"/>
    <property type="molecule type" value="Genomic_DNA"/>
</dbReference>
<keyword evidence="3" id="KW-1185">Reference proteome</keyword>